<accession>A0A2I1HBG5</accession>
<sequence>MNATSFHTNISRNLQSLEIQIKLISTIATTSDESKIKLEEIQKSISDITTLIQQQQNSNILNPRTINNLHGISSESDDAKLLFRLGILQRGCNQHDKDSDGLIEEEFMFDYSKHFIHKVIQKILKAYISFL</sequence>
<name>A0A2I1HBG5_9GLOM</name>
<proteinExistence type="predicted"/>
<evidence type="ECO:0000313" key="1">
    <source>
        <dbReference type="EMBL" id="PKY56217.1"/>
    </source>
</evidence>
<organism evidence="1 2">
    <name type="scientific">Rhizophagus irregularis</name>
    <dbReference type="NCBI Taxonomy" id="588596"/>
    <lineage>
        <taxon>Eukaryota</taxon>
        <taxon>Fungi</taxon>
        <taxon>Fungi incertae sedis</taxon>
        <taxon>Mucoromycota</taxon>
        <taxon>Glomeromycotina</taxon>
        <taxon>Glomeromycetes</taxon>
        <taxon>Glomerales</taxon>
        <taxon>Glomeraceae</taxon>
        <taxon>Rhizophagus</taxon>
    </lineage>
</organism>
<dbReference type="EMBL" id="LLXI01002104">
    <property type="protein sequence ID" value="PKY56217.1"/>
    <property type="molecule type" value="Genomic_DNA"/>
</dbReference>
<evidence type="ECO:0000313" key="2">
    <source>
        <dbReference type="Proteomes" id="UP000234323"/>
    </source>
</evidence>
<dbReference type="Proteomes" id="UP000234323">
    <property type="component" value="Unassembled WGS sequence"/>
</dbReference>
<keyword evidence="2" id="KW-1185">Reference proteome</keyword>
<reference evidence="1 2" key="1">
    <citation type="submission" date="2015-10" db="EMBL/GenBank/DDBJ databases">
        <title>Genome analyses suggest a sexual origin of heterokaryosis in a supposedly ancient asexual fungus.</title>
        <authorList>
            <person name="Ropars J."/>
            <person name="Sedzielewska K."/>
            <person name="Noel J."/>
            <person name="Charron P."/>
            <person name="Farinelli L."/>
            <person name="Marton T."/>
            <person name="Kruger M."/>
            <person name="Pelin A."/>
            <person name="Brachmann A."/>
            <person name="Corradi N."/>
        </authorList>
    </citation>
    <scope>NUCLEOTIDE SEQUENCE [LARGE SCALE GENOMIC DNA]</scope>
    <source>
        <strain evidence="1 2">A4</strain>
    </source>
</reference>
<gene>
    <name evidence="1" type="ORF">RhiirA4_476341</name>
</gene>
<protein>
    <submittedName>
        <fullName evidence="1">Uncharacterized protein</fullName>
    </submittedName>
</protein>
<comment type="caution">
    <text evidence="1">The sequence shown here is derived from an EMBL/GenBank/DDBJ whole genome shotgun (WGS) entry which is preliminary data.</text>
</comment>
<dbReference type="AlphaFoldDB" id="A0A2I1HBG5"/>